<feature type="chain" id="PRO_5038678120" evidence="1">
    <location>
        <begin position="24"/>
        <end position="347"/>
    </location>
</feature>
<dbReference type="RefSeq" id="WP_156990162.1">
    <property type="nucleotide sequence ID" value="NZ_VWXL01000046.1"/>
</dbReference>
<accession>A0A6N8HXQ1</accession>
<protein>
    <submittedName>
        <fullName evidence="2">ABC transporter substrate binding protein</fullName>
    </submittedName>
</protein>
<dbReference type="Gene3D" id="3.40.50.2300">
    <property type="match status" value="2"/>
</dbReference>
<sequence>MKNFGTKIGAAALAVLVSGALGACSASGSASSAAPASSAGSSGSSAKASKSIGIIEYAVNPSLDNCHTGFMKGLEESGYREGENLTVDFQNSQADPNNAKTIAKAMVAKKYDMVMGIATPAAMALYGAAKSADIPTVFTSVNDPVASGIVKSLEKPGVNCTGSSDVLPLEDQIKMIRAFLPNAKKIGVLHTTSEPNSTACLKKFQSIAPKYGFEVVEIGVTGSSDVEPAVKTLISKGVDCINNFTDNNVVNHLPGLLQAANEAKIPIFGSEVEQVKDGCLASVSIDFVALGEETGKMAAKVLDGTANPATTPVYTVDFGKPVYNDKVMKQLGISLPKDYTGAENVAQ</sequence>
<dbReference type="CDD" id="cd06325">
    <property type="entry name" value="PBP1_ABC_unchar_transporter"/>
    <property type="match status" value="1"/>
</dbReference>
<proteinExistence type="predicted"/>
<gene>
    <name evidence="2" type="ORF">CAFE_13270</name>
</gene>
<dbReference type="AlphaFoldDB" id="A0A6N8HXQ1"/>
<dbReference type="InterPro" id="IPR028082">
    <property type="entry name" value="Peripla_BP_I"/>
</dbReference>
<dbReference type="Pfam" id="PF04392">
    <property type="entry name" value="ABC_sub_bind"/>
    <property type="match status" value="1"/>
</dbReference>
<name>A0A6N8HXQ1_9FIRM</name>
<evidence type="ECO:0000313" key="3">
    <source>
        <dbReference type="Proteomes" id="UP000469440"/>
    </source>
</evidence>
<dbReference type="InterPro" id="IPR007487">
    <property type="entry name" value="ABC_transpt-TYRBP-like"/>
</dbReference>
<dbReference type="PANTHER" id="PTHR35271">
    <property type="entry name" value="ABC TRANSPORTER, SUBSTRATE-BINDING LIPOPROTEIN-RELATED"/>
    <property type="match status" value="1"/>
</dbReference>
<dbReference type="Proteomes" id="UP000469440">
    <property type="component" value="Unassembled WGS sequence"/>
</dbReference>
<dbReference type="PROSITE" id="PS51257">
    <property type="entry name" value="PROKAR_LIPOPROTEIN"/>
    <property type="match status" value="1"/>
</dbReference>
<dbReference type="OrthoDB" id="9776955at2"/>
<keyword evidence="3" id="KW-1185">Reference proteome</keyword>
<dbReference type="SUPFAM" id="SSF53822">
    <property type="entry name" value="Periplasmic binding protein-like I"/>
    <property type="match status" value="1"/>
</dbReference>
<reference evidence="2 3" key="1">
    <citation type="submission" date="2019-09" db="EMBL/GenBank/DDBJ databases">
        <title>Genome sequence of Clostridium sp. EA1.</title>
        <authorList>
            <person name="Poehlein A."/>
            <person name="Bengelsdorf F.R."/>
            <person name="Daniel R."/>
        </authorList>
    </citation>
    <scope>NUCLEOTIDE SEQUENCE [LARGE SCALE GENOMIC DNA]</scope>
    <source>
        <strain evidence="2 3">EA1</strain>
    </source>
</reference>
<organism evidence="2 3">
    <name type="scientific">Caproicibacter fermentans</name>
    <dbReference type="NCBI Taxonomy" id="2576756"/>
    <lineage>
        <taxon>Bacteria</taxon>
        <taxon>Bacillati</taxon>
        <taxon>Bacillota</taxon>
        <taxon>Clostridia</taxon>
        <taxon>Eubacteriales</taxon>
        <taxon>Acutalibacteraceae</taxon>
        <taxon>Caproicibacter</taxon>
    </lineage>
</organism>
<evidence type="ECO:0000313" key="2">
    <source>
        <dbReference type="EMBL" id="MVB10631.1"/>
    </source>
</evidence>
<comment type="caution">
    <text evidence="2">The sequence shown here is derived from an EMBL/GenBank/DDBJ whole genome shotgun (WGS) entry which is preliminary data.</text>
</comment>
<evidence type="ECO:0000256" key="1">
    <source>
        <dbReference type="SAM" id="SignalP"/>
    </source>
</evidence>
<keyword evidence="1" id="KW-0732">Signal</keyword>
<dbReference type="EMBL" id="VWXL01000046">
    <property type="protein sequence ID" value="MVB10631.1"/>
    <property type="molecule type" value="Genomic_DNA"/>
</dbReference>
<feature type="signal peptide" evidence="1">
    <location>
        <begin position="1"/>
        <end position="23"/>
    </location>
</feature>
<dbReference type="PANTHER" id="PTHR35271:SF1">
    <property type="entry name" value="ABC TRANSPORTER, SUBSTRATE-BINDING LIPOPROTEIN"/>
    <property type="match status" value="1"/>
</dbReference>